<feature type="domain" description="Putative Se/S carrier protein-like" evidence="1">
    <location>
        <begin position="9"/>
        <end position="76"/>
    </location>
</feature>
<gene>
    <name evidence="2" type="ORF">F8153_11685</name>
</gene>
<protein>
    <submittedName>
        <fullName evidence="2">DUF3343 domain-containing protein</fullName>
    </submittedName>
</protein>
<dbReference type="RefSeq" id="WP_151866532.1">
    <property type="nucleotide sequence ID" value="NZ_WBZB01000040.1"/>
</dbReference>
<dbReference type="InterPro" id="IPR021778">
    <property type="entry name" value="Se/S_carrier-like"/>
</dbReference>
<reference evidence="2 3" key="1">
    <citation type="submission" date="2019-10" db="EMBL/GenBank/DDBJ databases">
        <title>Alkaliphilus serpentinus sp. nov. and Alkaliphilus pronyensis sp. nov., two novel anaerobic alkaliphilic species isolated from the serpentinized-hosted hydrothermal field of the Prony Bay (New Caledonia).</title>
        <authorList>
            <person name="Postec A."/>
        </authorList>
    </citation>
    <scope>NUCLEOTIDE SEQUENCE [LARGE SCALE GENOMIC DNA]</scope>
    <source>
        <strain evidence="2 3">LacT</strain>
    </source>
</reference>
<proteinExistence type="predicted"/>
<dbReference type="AlphaFoldDB" id="A0A833M7H1"/>
<name>A0A833M7H1_9FIRM</name>
<dbReference type="EMBL" id="WBZB01000040">
    <property type="protein sequence ID" value="KAB3527637.1"/>
    <property type="molecule type" value="Genomic_DNA"/>
</dbReference>
<evidence type="ECO:0000259" key="1">
    <source>
        <dbReference type="Pfam" id="PF11823"/>
    </source>
</evidence>
<evidence type="ECO:0000313" key="2">
    <source>
        <dbReference type="EMBL" id="KAB3527637.1"/>
    </source>
</evidence>
<comment type="caution">
    <text evidence="2">The sequence shown here is derived from an EMBL/GenBank/DDBJ whole genome shotgun (WGS) entry which is preliminary data.</text>
</comment>
<accession>A0A833M7H1</accession>
<dbReference type="OrthoDB" id="1708101at2"/>
<keyword evidence="3" id="KW-1185">Reference proteome</keyword>
<dbReference type="Pfam" id="PF11823">
    <property type="entry name" value="Se_S_carrier"/>
    <property type="match status" value="1"/>
</dbReference>
<dbReference type="Proteomes" id="UP000465601">
    <property type="component" value="Unassembled WGS sequence"/>
</dbReference>
<sequence length="96" mass="11436">MRDIPNKNYYIAVFESRNHALHLYQHLNNKKLYHYDLVPTPCVIKAGCSYSIKFLNFDDYYTLEREATLIHKKIASLYQIESINGRRQISKIQINE</sequence>
<evidence type="ECO:0000313" key="3">
    <source>
        <dbReference type="Proteomes" id="UP000465601"/>
    </source>
</evidence>
<organism evidence="2 3">
    <name type="scientific">Alkaliphilus serpentinus</name>
    <dbReference type="NCBI Taxonomy" id="1482731"/>
    <lineage>
        <taxon>Bacteria</taxon>
        <taxon>Bacillati</taxon>
        <taxon>Bacillota</taxon>
        <taxon>Clostridia</taxon>
        <taxon>Peptostreptococcales</taxon>
        <taxon>Natronincolaceae</taxon>
        <taxon>Alkaliphilus</taxon>
    </lineage>
</organism>